<comment type="caution">
    <text evidence="6">The sequence shown here is derived from an EMBL/GenBank/DDBJ whole genome shotgun (WGS) entry which is preliminary data.</text>
</comment>
<dbReference type="RefSeq" id="WP_015362809.1">
    <property type="nucleotide sequence ID" value="NZ_QKZR01000002.1"/>
</dbReference>
<protein>
    <submittedName>
        <fullName evidence="6">Secreted protein (Por secretion system target)</fullName>
    </submittedName>
</protein>
<keyword evidence="3" id="KW-0677">Repeat</keyword>
<dbReference type="InterPro" id="IPR055353">
    <property type="entry name" value="DUF7619"/>
</dbReference>
<dbReference type="InterPro" id="IPR001611">
    <property type="entry name" value="Leu-rich_rpt"/>
</dbReference>
<evidence type="ECO:0000313" key="6">
    <source>
        <dbReference type="EMBL" id="PZX40843.1"/>
    </source>
</evidence>
<dbReference type="InterPro" id="IPR026444">
    <property type="entry name" value="Secre_tail"/>
</dbReference>
<dbReference type="NCBIfam" id="TIGR04183">
    <property type="entry name" value="Por_Secre_tail"/>
    <property type="match status" value="1"/>
</dbReference>
<dbReference type="Proteomes" id="UP000248584">
    <property type="component" value="Unassembled WGS sequence"/>
</dbReference>
<keyword evidence="7" id="KW-1185">Reference proteome</keyword>
<reference evidence="6 7" key="1">
    <citation type="submission" date="2018-06" db="EMBL/GenBank/DDBJ databases">
        <title>Genomic Encyclopedia of Archaeal and Bacterial Type Strains, Phase II (KMG-II): from individual species to whole genera.</title>
        <authorList>
            <person name="Goeker M."/>
        </authorList>
    </citation>
    <scope>NUCLEOTIDE SEQUENCE [LARGE SCALE GENOMIC DNA]</scope>
    <source>
        <strain evidence="6 7">DSM 17205</strain>
    </source>
</reference>
<dbReference type="SUPFAM" id="SSF52058">
    <property type="entry name" value="L domain-like"/>
    <property type="match status" value="1"/>
</dbReference>
<dbReference type="InterPro" id="IPR032675">
    <property type="entry name" value="LRR_dom_sf"/>
</dbReference>
<dbReference type="Pfam" id="PF18962">
    <property type="entry name" value="Por_Secre_tail"/>
    <property type="match status" value="1"/>
</dbReference>
<keyword evidence="2" id="KW-0732">Signal</keyword>
<keyword evidence="1" id="KW-0433">Leucine-rich repeat</keyword>
<evidence type="ECO:0000256" key="2">
    <source>
        <dbReference type="ARBA" id="ARBA00022729"/>
    </source>
</evidence>
<dbReference type="Pfam" id="PF24595">
    <property type="entry name" value="DUF7619"/>
    <property type="match status" value="1"/>
</dbReference>
<gene>
    <name evidence="6" type="ORF">LX97_01616</name>
</gene>
<evidence type="ECO:0000259" key="4">
    <source>
        <dbReference type="Pfam" id="PF18962"/>
    </source>
</evidence>
<dbReference type="Gene3D" id="3.80.10.10">
    <property type="entry name" value="Ribonuclease Inhibitor"/>
    <property type="match status" value="1"/>
</dbReference>
<dbReference type="PANTHER" id="PTHR24366:SF172">
    <property type="entry name" value="LRRCT DOMAIN-CONTAINING PROTEIN"/>
    <property type="match status" value="1"/>
</dbReference>
<dbReference type="EMBL" id="QKZR01000002">
    <property type="protein sequence ID" value="PZX40843.1"/>
    <property type="molecule type" value="Genomic_DNA"/>
</dbReference>
<name>A0ABX5PY18_9FLAO</name>
<dbReference type="PROSITE" id="PS51450">
    <property type="entry name" value="LRR"/>
    <property type="match status" value="1"/>
</dbReference>
<feature type="domain" description="DUF7619" evidence="5">
    <location>
        <begin position="691"/>
        <end position="820"/>
    </location>
</feature>
<evidence type="ECO:0000256" key="3">
    <source>
        <dbReference type="ARBA" id="ARBA00022737"/>
    </source>
</evidence>
<evidence type="ECO:0000256" key="1">
    <source>
        <dbReference type="ARBA" id="ARBA00022614"/>
    </source>
</evidence>
<proteinExistence type="predicted"/>
<organism evidence="6 7">
    <name type="scientific">Nonlabens dokdonensis</name>
    <dbReference type="NCBI Taxonomy" id="328515"/>
    <lineage>
        <taxon>Bacteria</taxon>
        <taxon>Pseudomonadati</taxon>
        <taxon>Bacteroidota</taxon>
        <taxon>Flavobacteriia</taxon>
        <taxon>Flavobacteriales</taxon>
        <taxon>Flavobacteriaceae</taxon>
        <taxon>Nonlabens</taxon>
    </lineage>
</organism>
<evidence type="ECO:0000313" key="7">
    <source>
        <dbReference type="Proteomes" id="UP000248584"/>
    </source>
</evidence>
<feature type="domain" description="Secretion system C-terminal sorting" evidence="4">
    <location>
        <begin position="839"/>
        <end position="909"/>
    </location>
</feature>
<evidence type="ECO:0000259" key="5">
    <source>
        <dbReference type="Pfam" id="PF24595"/>
    </source>
</evidence>
<dbReference type="PANTHER" id="PTHR24366">
    <property type="entry name" value="IG(IMMUNOGLOBULIN) AND LRR(LEUCINE RICH REPEAT) DOMAINS"/>
    <property type="match status" value="1"/>
</dbReference>
<sequence>MKTNYLFIAITFLICFATTAQIITIPDVALKNILVNNNVTDTTGNGVADSDVDTNNDGQIQQSEANAATILHLGFNVNIQSLEGIQFFNNLEELIIRNSQVNYVPVFFMSSLKTVIVDDNQVSNIDVSNLSNLEVLLLDNTSINTIDVTQNPNLKELSLENNSLTSIDVTQNPNLELLRLNNNSLSSIDLAQNNNLLNLKLNDNSLNSIDLSQNTLLQSLSLNNNNISVLDVSTSPDISNLELENTLITALDLSSQTSIYYLSVINCPLTSLTGLSNKLELDSLLIKNTNISSLVINNNNAFVSGIEIENNPLLTSIQMNNNVGFFGNNITNNPNLIDLEANNNSIFGLYTDNNGLENISLENGNQLDYLQFNNEVNLQELSFLKTDTSTFGNNFIINNCSIDRLIIKNGITDIISFTGTNNINYICGDNDEILSLSAALNNSGISNVNLNTYCTFSPGGDLHQIMGTVRIDSDLNGCSVNDLRFTDFKFTVNNGTSSAIFFESPGYDYQIDVPEGTYTITPEPIVPALYNSLIFFTANFATRSPDVVQDICLIPNGTVVDFSTIMFEDQPARPGFDADYKLHYKNNGTAASNGILFLSFDDSRMDFLNSDTVFQSINNGIIRWDFGTMQPNEERIINLTFNINSPIETPSVNGGDVLTFNGNISAPSGITDINTADNTFEYDQIVVNSFDPNDIACLEGEILDPTDLGKDLHYKIRFENTGTASAINIVVKNEIDLSKLDINTLIPVTSSHPMRTRIIEGNIVEFIFENINLDFNDATNDGYLIYKIKSLPTLQLGDMIGNQAEIYFDFNFPIITNDYMVTVAQTAGLGDVSLNRVTLFPNPSKDEVTLKSRSEIKALKIFDHLGRIVKMITLQNDILEKSISISNLKAGLYFIEVENKTGKQSLKLIKE</sequence>
<accession>A0ABX5PY18</accession>